<dbReference type="GO" id="GO:0016874">
    <property type="term" value="F:ligase activity"/>
    <property type="evidence" value="ECO:0007669"/>
    <property type="project" value="UniProtKB-KW"/>
</dbReference>
<evidence type="ECO:0000259" key="1">
    <source>
        <dbReference type="Pfam" id="PF13193"/>
    </source>
</evidence>
<accession>A0AAV4D3M1</accession>
<keyword evidence="3" id="KW-1185">Reference proteome</keyword>
<organism evidence="2 3">
    <name type="scientific">Plakobranchus ocellatus</name>
    <dbReference type="NCBI Taxonomy" id="259542"/>
    <lineage>
        <taxon>Eukaryota</taxon>
        <taxon>Metazoa</taxon>
        <taxon>Spiralia</taxon>
        <taxon>Lophotrochozoa</taxon>
        <taxon>Mollusca</taxon>
        <taxon>Gastropoda</taxon>
        <taxon>Heterobranchia</taxon>
        <taxon>Euthyneura</taxon>
        <taxon>Panpulmonata</taxon>
        <taxon>Sacoglossa</taxon>
        <taxon>Placobranchoidea</taxon>
        <taxon>Plakobranchidae</taxon>
        <taxon>Plakobranchus</taxon>
    </lineage>
</organism>
<dbReference type="SUPFAM" id="SSF56801">
    <property type="entry name" value="Acetyl-CoA synthetase-like"/>
    <property type="match status" value="1"/>
</dbReference>
<dbReference type="InterPro" id="IPR025110">
    <property type="entry name" value="AMP-bd_C"/>
</dbReference>
<gene>
    <name evidence="2" type="ORF">PoB_006510100</name>
</gene>
<name>A0AAV4D3M1_9GAST</name>
<dbReference type="Pfam" id="PF13193">
    <property type="entry name" value="AMP-binding_C"/>
    <property type="match status" value="1"/>
</dbReference>
<feature type="domain" description="AMP-binding enzyme C-terminal" evidence="1">
    <location>
        <begin position="9"/>
        <end position="65"/>
    </location>
</feature>
<reference evidence="2 3" key="1">
    <citation type="journal article" date="2021" name="Elife">
        <title>Chloroplast acquisition without the gene transfer in kleptoplastic sea slugs, Plakobranchus ocellatus.</title>
        <authorList>
            <person name="Maeda T."/>
            <person name="Takahashi S."/>
            <person name="Yoshida T."/>
            <person name="Shimamura S."/>
            <person name="Takaki Y."/>
            <person name="Nagai Y."/>
            <person name="Toyoda A."/>
            <person name="Suzuki Y."/>
            <person name="Arimoto A."/>
            <person name="Ishii H."/>
            <person name="Satoh N."/>
            <person name="Nishiyama T."/>
            <person name="Hasebe M."/>
            <person name="Maruyama T."/>
            <person name="Minagawa J."/>
            <person name="Obokata J."/>
            <person name="Shigenobu S."/>
        </authorList>
    </citation>
    <scope>NUCLEOTIDE SEQUENCE [LARGE SCALE GENOMIC DNA]</scope>
</reference>
<dbReference type="InterPro" id="IPR045851">
    <property type="entry name" value="AMP-bd_C_sf"/>
</dbReference>
<comment type="caution">
    <text evidence="2">The sequence shown here is derived from an EMBL/GenBank/DDBJ whole genome shotgun (WGS) entry which is preliminary data.</text>
</comment>
<proteinExistence type="predicted"/>
<keyword evidence="2" id="KW-0436">Ligase</keyword>
<dbReference type="Proteomes" id="UP000735302">
    <property type="component" value="Unassembled WGS sequence"/>
</dbReference>
<protein>
    <submittedName>
        <fullName evidence="2">4-coumarate--coa ligase-like 4</fullName>
    </submittedName>
</protein>
<evidence type="ECO:0000313" key="3">
    <source>
        <dbReference type="Proteomes" id="UP000735302"/>
    </source>
</evidence>
<dbReference type="AlphaFoldDB" id="A0AAV4D3M1"/>
<evidence type="ECO:0000313" key="2">
    <source>
        <dbReference type="EMBL" id="GFO38596.1"/>
    </source>
</evidence>
<sequence>MIFPTALLEKPISEHPDILEVKVVPVPDKDNGENSCACVVKRPESDLSPKDIVALAEDTMSGVAKHYYALDHVIIFENTIVGKTKEELISAACLQLGITKIK</sequence>
<dbReference type="EMBL" id="BLXT01007322">
    <property type="protein sequence ID" value="GFO38596.1"/>
    <property type="molecule type" value="Genomic_DNA"/>
</dbReference>
<dbReference type="Gene3D" id="3.30.300.30">
    <property type="match status" value="1"/>
</dbReference>